<evidence type="ECO:0000313" key="6">
    <source>
        <dbReference type="EMBL" id="SDG97307.1"/>
    </source>
</evidence>
<evidence type="ECO:0000256" key="2">
    <source>
        <dbReference type="ARBA" id="ARBA00022692"/>
    </source>
</evidence>
<accession>A0A1G7YLP7</accession>
<dbReference type="Pfam" id="PF07264">
    <property type="entry name" value="EI24"/>
    <property type="match status" value="1"/>
</dbReference>
<proteinExistence type="predicted"/>
<dbReference type="STRING" id="218672.SAMN04489759_11612"/>
<dbReference type="AlphaFoldDB" id="A0A1G7YLP7"/>
<feature type="transmembrane region" description="Helical" evidence="5">
    <location>
        <begin position="25"/>
        <end position="48"/>
    </location>
</feature>
<name>A0A1G7YLP7_9RHOB</name>
<keyword evidence="7" id="KW-1185">Reference proteome</keyword>
<keyword evidence="2 5" id="KW-0812">Transmembrane</keyword>
<reference evidence="7" key="1">
    <citation type="submission" date="2016-10" db="EMBL/GenBank/DDBJ databases">
        <authorList>
            <person name="Varghese N."/>
            <person name="Submissions S."/>
        </authorList>
    </citation>
    <scope>NUCLEOTIDE SEQUENCE [LARGE SCALE GENOMIC DNA]</scope>
    <source>
        <strain evidence="7">DSM 16477</strain>
    </source>
</reference>
<evidence type="ECO:0000256" key="1">
    <source>
        <dbReference type="ARBA" id="ARBA00004141"/>
    </source>
</evidence>
<evidence type="ECO:0000256" key="3">
    <source>
        <dbReference type="ARBA" id="ARBA00022989"/>
    </source>
</evidence>
<keyword evidence="4 5" id="KW-0472">Membrane</keyword>
<sequence length="244" mass="26790">MAVGVILRSFTRALSQLGDSRFRRVVLLGVGLSLALLIAATAGFAYLVEWVTPEDAWLPVLGEVNWLDDLLSWGALLLLMILSVFLMVPVASAISSMFLDDVADAVEEVHYPQLPPAHRIGLGDSIRDTVNFLGVLIGANLLALILYLLFAPAALFIFWGLNGFLLGREYFTLAALRRHDRAEAKRLRRRHAGTIWMAGVLMAVPLSVPLINLLVPILGAATFTHLYHSLVPRSGAANLRYPQR</sequence>
<feature type="transmembrane region" description="Helical" evidence="5">
    <location>
        <begin position="156"/>
        <end position="176"/>
    </location>
</feature>
<feature type="transmembrane region" description="Helical" evidence="5">
    <location>
        <begin position="70"/>
        <end position="91"/>
    </location>
</feature>
<gene>
    <name evidence="6" type="ORF">SAMN04489759_11612</name>
</gene>
<dbReference type="Proteomes" id="UP000199399">
    <property type="component" value="Unassembled WGS sequence"/>
</dbReference>
<feature type="transmembrane region" description="Helical" evidence="5">
    <location>
        <begin position="196"/>
        <end position="223"/>
    </location>
</feature>
<comment type="subcellular location">
    <subcellularLocation>
        <location evidence="1">Membrane</location>
        <topology evidence="1">Multi-pass membrane protein</topology>
    </subcellularLocation>
</comment>
<evidence type="ECO:0000313" key="7">
    <source>
        <dbReference type="Proteomes" id="UP000199399"/>
    </source>
</evidence>
<evidence type="ECO:0000256" key="5">
    <source>
        <dbReference type="SAM" id="Phobius"/>
    </source>
</evidence>
<dbReference type="InterPro" id="IPR059112">
    <property type="entry name" value="CysZ/EI24"/>
</dbReference>
<dbReference type="OrthoDB" id="5421146at2"/>
<evidence type="ECO:0000256" key="4">
    <source>
        <dbReference type="ARBA" id="ARBA00023136"/>
    </source>
</evidence>
<protein>
    <submittedName>
        <fullName evidence="6">Uncharacterized protein involved in cysteine biosynthesis</fullName>
    </submittedName>
</protein>
<dbReference type="EMBL" id="FNBP01000016">
    <property type="protein sequence ID" value="SDG97307.1"/>
    <property type="molecule type" value="Genomic_DNA"/>
</dbReference>
<organism evidence="6 7">
    <name type="scientific">Sulfitobacter delicatus</name>
    <dbReference type="NCBI Taxonomy" id="218672"/>
    <lineage>
        <taxon>Bacteria</taxon>
        <taxon>Pseudomonadati</taxon>
        <taxon>Pseudomonadota</taxon>
        <taxon>Alphaproteobacteria</taxon>
        <taxon>Rhodobacterales</taxon>
        <taxon>Roseobacteraceae</taxon>
        <taxon>Sulfitobacter</taxon>
    </lineage>
</organism>
<feature type="transmembrane region" description="Helical" evidence="5">
    <location>
        <begin position="129"/>
        <end position="150"/>
    </location>
</feature>
<keyword evidence="3 5" id="KW-1133">Transmembrane helix</keyword>
<dbReference type="RefSeq" id="WP_093744089.1">
    <property type="nucleotide sequence ID" value="NZ_FNBP01000016.1"/>
</dbReference>